<dbReference type="EMBL" id="FXTM01000023">
    <property type="protein sequence ID" value="SMO72854.1"/>
    <property type="molecule type" value="Genomic_DNA"/>
</dbReference>
<evidence type="ECO:0000259" key="1">
    <source>
        <dbReference type="PROSITE" id="PS51379"/>
    </source>
</evidence>
<dbReference type="RefSeq" id="WP_142936067.1">
    <property type="nucleotide sequence ID" value="NZ_FXTM01000023.1"/>
</dbReference>
<reference evidence="2 3" key="1">
    <citation type="submission" date="2017-05" db="EMBL/GenBank/DDBJ databases">
        <authorList>
            <person name="Varghese N."/>
            <person name="Submissions S."/>
        </authorList>
    </citation>
    <scope>NUCLEOTIDE SEQUENCE [LARGE SCALE GENOMIC DNA]</scope>
    <source>
        <strain evidence="2 3">DSM 16304</strain>
    </source>
</reference>
<keyword evidence="3" id="KW-1185">Reference proteome</keyword>
<dbReference type="Pfam" id="PF07992">
    <property type="entry name" value="Pyr_redox_2"/>
    <property type="match status" value="1"/>
</dbReference>
<sequence length="465" mass="51128">MAKREIIKERVPVPERDPKERIRDFREVKLGYTPQLAMEEAKRCLQCPHSPCVKACPVNVPIPQFIKLIEEGKFVEAARKIKEENILPSVCGRVCPQEIQCEGACVVGKVGTPVAIGALEAFAGDHEASIGYEKIEIKKKTGKRVAVVGSGPAGIACAADLIKMGYEVTIFEALHQPGGVLVYGIPEFRLPNEIVERELRFLQDMGVKIELNFIVGKTKTIYELLEEFDAVFIGSGAGLPYMLNIEGLNLNGVYSANEFLTRVIFMQGYKFPEVDTPVYTGKRLAVIGGGNTAMDVARTAKRLKDVEEVFVIYRRSKEEMPARIEEVKHAEEEGVVFKTLTNPVRFVGENGWIKGIECVKMKLGEPDESGRRRPIPVEGSEFIIEVDSVVMAIGQGPNPVVVDGVKEIKRGKKGEVLVDPETLMTDLPGVFAGGDVIRGGSTVIVAMGDGRRAAKGIDRYLKEKN</sequence>
<dbReference type="OrthoDB" id="9803192at2"/>
<dbReference type="PANTHER" id="PTHR42783:SF3">
    <property type="entry name" value="GLUTAMATE SYNTHASE [NADPH] SMALL CHAIN-RELATED"/>
    <property type="match status" value="1"/>
</dbReference>
<dbReference type="Proteomes" id="UP000317315">
    <property type="component" value="Unassembled WGS sequence"/>
</dbReference>
<dbReference type="PROSITE" id="PS51379">
    <property type="entry name" value="4FE4S_FER_2"/>
    <property type="match status" value="1"/>
</dbReference>
<gene>
    <name evidence="2" type="ORF">SAMN06269117_12310</name>
</gene>
<evidence type="ECO:0000313" key="2">
    <source>
        <dbReference type="EMBL" id="SMO72854.1"/>
    </source>
</evidence>
<dbReference type="InterPro" id="IPR006004">
    <property type="entry name" value="SudA-like"/>
</dbReference>
<dbReference type="InterPro" id="IPR028261">
    <property type="entry name" value="DPD_II"/>
</dbReference>
<protein>
    <submittedName>
        <fullName evidence="2">Sulfide dehydrogenase (Flavoprotein) subunit SudA</fullName>
    </submittedName>
</protein>
<dbReference type="InterPro" id="IPR009051">
    <property type="entry name" value="Helical_ferredxn"/>
</dbReference>
<dbReference type="Gene3D" id="1.10.1060.10">
    <property type="entry name" value="Alpha-helical ferredoxin"/>
    <property type="match status" value="1"/>
</dbReference>
<dbReference type="Pfam" id="PF14691">
    <property type="entry name" value="Fer4_20"/>
    <property type="match status" value="1"/>
</dbReference>
<evidence type="ECO:0000313" key="3">
    <source>
        <dbReference type="Proteomes" id="UP000317315"/>
    </source>
</evidence>
<dbReference type="Gene3D" id="3.50.50.60">
    <property type="entry name" value="FAD/NAD(P)-binding domain"/>
    <property type="match status" value="2"/>
</dbReference>
<dbReference type="SUPFAM" id="SSF46548">
    <property type="entry name" value="alpha-helical ferredoxin"/>
    <property type="match status" value="1"/>
</dbReference>
<dbReference type="InterPro" id="IPR017896">
    <property type="entry name" value="4Fe4S_Fe-S-bd"/>
</dbReference>
<dbReference type="SUPFAM" id="SSF51971">
    <property type="entry name" value="Nucleotide-binding domain"/>
    <property type="match status" value="1"/>
</dbReference>
<feature type="domain" description="4Fe-4S ferredoxin-type" evidence="1">
    <location>
        <begin position="34"/>
        <end position="66"/>
    </location>
</feature>
<name>A0A521DMA5_9BACT</name>
<dbReference type="AlphaFoldDB" id="A0A521DMA5"/>
<dbReference type="PANTHER" id="PTHR42783">
    <property type="entry name" value="GLUTAMATE SYNTHASE [NADPH] SMALL CHAIN"/>
    <property type="match status" value="1"/>
</dbReference>
<dbReference type="PRINTS" id="PR00419">
    <property type="entry name" value="ADXRDTASE"/>
</dbReference>
<dbReference type="InterPro" id="IPR036188">
    <property type="entry name" value="FAD/NAD-bd_sf"/>
</dbReference>
<dbReference type="InterPro" id="IPR023753">
    <property type="entry name" value="FAD/NAD-binding_dom"/>
</dbReference>
<dbReference type="NCBIfam" id="TIGR01316">
    <property type="entry name" value="gltA"/>
    <property type="match status" value="1"/>
</dbReference>
<proteinExistence type="predicted"/>
<dbReference type="GO" id="GO:0051536">
    <property type="term" value="F:iron-sulfur cluster binding"/>
    <property type="evidence" value="ECO:0007669"/>
    <property type="project" value="InterPro"/>
</dbReference>
<organism evidence="2 3">
    <name type="scientific">Balnearium lithotrophicum</name>
    <dbReference type="NCBI Taxonomy" id="223788"/>
    <lineage>
        <taxon>Bacteria</taxon>
        <taxon>Pseudomonadati</taxon>
        <taxon>Aquificota</taxon>
        <taxon>Aquificia</taxon>
        <taxon>Desulfurobacteriales</taxon>
        <taxon>Desulfurobacteriaceae</taxon>
        <taxon>Balnearium</taxon>
    </lineage>
</organism>
<dbReference type="GO" id="GO:0016491">
    <property type="term" value="F:oxidoreductase activity"/>
    <property type="evidence" value="ECO:0007669"/>
    <property type="project" value="InterPro"/>
</dbReference>
<accession>A0A521DMA5</accession>